<dbReference type="AlphaFoldDB" id="A0A1G7NRC8"/>
<dbReference type="PROSITE" id="PS50949">
    <property type="entry name" value="HTH_GNTR"/>
    <property type="match status" value="1"/>
</dbReference>
<dbReference type="STRING" id="1391627.SAMN05216464_12910"/>
<evidence type="ECO:0000313" key="8">
    <source>
        <dbReference type="Proteomes" id="UP000199072"/>
    </source>
</evidence>
<dbReference type="SMART" id="SM00345">
    <property type="entry name" value="HTH_GNTR"/>
    <property type="match status" value="1"/>
</dbReference>
<keyword evidence="3" id="KW-0805">Transcription regulation</keyword>
<dbReference type="GO" id="GO:0030170">
    <property type="term" value="F:pyridoxal phosphate binding"/>
    <property type="evidence" value="ECO:0007669"/>
    <property type="project" value="InterPro"/>
</dbReference>
<keyword evidence="7" id="KW-0032">Aminotransferase</keyword>
<dbReference type="PANTHER" id="PTHR46577">
    <property type="entry name" value="HTH-TYPE TRANSCRIPTIONAL REGULATORY PROTEIN GABR"/>
    <property type="match status" value="1"/>
</dbReference>
<evidence type="ECO:0000259" key="6">
    <source>
        <dbReference type="PROSITE" id="PS50949"/>
    </source>
</evidence>
<name>A0A1G7NRC8_9SPHI</name>
<dbReference type="Proteomes" id="UP000199072">
    <property type="component" value="Unassembled WGS sequence"/>
</dbReference>
<dbReference type="EMBL" id="FNAI01000029">
    <property type="protein sequence ID" value="SDF76536.1"/>
    <property type="molecule type" value="Genomic_DNA"/>
</dbReference>
<dbReference type="RefSeq" id="WP_091157635.1">
    <property type="nucleotide sequence ID" value="NZ_FNAI01000029.1"/>
</dbReference>
<keyword evidence="7" id="KW-0808">Transferase</keyword>
<protein>
    <submittedName>
        <fullName evidence="7">GntR family transcriptional regulator / MocR family aminotransferase</fullName>
    </submittedName>
</protein>
<keyword evidence="4" id="KW-0238">DNA-binding</keyword>
<dbReference type="InterPro" id="IPR051446">
    <property type="entry name" value="HTH_trans_reg/aminotransferase"/>
</dbReference>
<proteinExistence type="inferred from homology"/>
<feature type="domain" description="HTH gntR-type" evidence="6">
    <location>
        <begin position="16"/>
        <end position="84"/>
    </location>
</feature>
<dbReference type="Pfam" id="PF00155">
    <property type="entry name" value="Aminotran_1_2"/>
    <property type="match status" value="1"/>
</dbReference>
<dbReference type="OrthoDB" id="594134at2"/>
<keyword evidence="5" id="KW-0804">Transcription</keyword>
<dbReference type="InterPro" id="IPR036388">
    <property type="entry name" value="WH-like_DNA-bd_sf"/>
</dbReference>
<organism evidence="7 8">
    <name type="scientific">Mucilaginibacter pineti</name>
    <dbReference type="NCBI Taxonomy" id="1391627"/>
    <lineage>
        <taxon>Bacteria</taxon>
        <taxon>Pseudomonadati</taxon>
        <taxon>Bacteroidota</taxon>
        <taxon>Sphingobacteriia</taxon>
        <taxon>Sphingobacteriales</taxon>
        <taxon>Sphingobacteriaceae</taxon>
        <taxon>Mucilaginibacter</taxon>
    </lineage>
</organism>
<dbReference type="InterPro" id="IPR000524">
    <property type="entry name" value="Tscrpt_reg_HTH_GntR"/>
</dbReference>
<dbReference type="InterPro" id="IPR015424">
    <property type="entry name" value="PyrdxlP-dep_Trfase"/>
</dbReference>
<accession>A0A1G7NRC8</accession>
<evidence type="ECO:0000256" key="5">
    <source>
        <dbReference type="ARBA" id="ARBA00023163"/>
    </source>
</evidence>
<gene>
    <name evidence="7" type="ORF">SAMN05216464_12910</name>
</gene>
<keyword evidence="2" id="KW-0663">Pyridoxal phosphate</keyword>
<dbReference type="GO" id="GO:0008483">
    <property type="term" value="F:transaminase activity"/>
    <property type="evidence" value="ECO:0007669"/>
    <property type="project" value="UniProtKB-KW"/>
</dbReference>
<dbReference type="SUPFAM" id="SSF53383">
    <property type="entry name" value="PLP-dependent transferases"/>
    <property type="match status" value="1"/>
</dbReference>
<dbReference type="GO" id="GO:0003677">
    <property type="term" value="F:DNA binding"/>
    <property type="evidence" value="ECO:0007669"/>
    <property type="project" value="UniProtKB-KW"/>
</dbReference>
<dbReference type="Pfam" id="PF00392">
    <property type="entry name" value="GntR"/>
    <property type="match status" value="1"/>
</dbReference>
<dbReference type="InterPro" id="IPR036390">
    <property type="entry name" value="WH_DNA-bd_sf"/>
</dbReference>
<evidence type="ECO:0000313" key="7">
    <source>
        <dbReference type="EMBL" id="SDF76536.1"/>
    </source>
</evidence>
<dbReference type="CDD" id="cd07377">
    <property type="entry name" value="WHTH_GntR"/>
    <property type="match status" value="1"/>
</dbReference>
<dbReference type="InterPro" id="IPR004839">
    <property type="entry name" value="Aminotransferase_I/II_large"/>
</dbReference>
<dbReference type="PANTHER" id="PTHR46577:SF2">
    <property type="entry name" value="TRANSCRIPTIONAL REGULATORY PROTEIN"/>
    <property type="match status" value="1"/>
</dbReference>
<dbReference type="CDD" id="cd00609">
    <property type="entry name" value="AAT_like"/>
    <property type="match status" value="1"/>
</dbReference>
<keyword evidence="8" id="KW-1185">Reference proteome</keyword>
<dbReference type="InterPro" id="IPR015421">
    <property type="entry name" value="PyrdxlP-dep_Trfase_major"/>
</dbReference>
<comment type="similarity">
    <text evidence="1">In the C-terminal section; belongs to the class-I pyridoxal-phosphate-dependent aminotransferase family.</text>
</comment>
<evidence type="ECO:0000256" key="2">
    <source>
        <dbReference type="ARBA" id="ARBA00022898"/>
    </source>
</evidence>
<dbReference type="SUPFAM" id="SSF46785">
    <property type="entry name" value="Winged helix' DNA-binding domain"/>
    <property type="match status" value="1"/>
</dbReference>
<sequence length="491" mass="55090">MLPYQTLIIVEQKNGIPIYRQIANRLISLIQSGKILPASFLPGTREMAGIINVHRNTVIAAYNELVLQGWAEAIPKKGYRIIPDLPIIKPRSFHPEPNFIIAPEDDVSDYYDGTVAHSYQGAGIGESKIIVNDGFPDIDLAPYEEIMKEYRRFVQGGSLKRLMSIRYDGGTPSLRSSICTFLNQSRGLNVGPDSVLITRGAQMAIYLAISTLINPGDHMVVSNPSYFIADEIFRKKGAVLNRVGVDQDGIDVDQLEDILKDKPIKLLYIIPHHHHPTTVTMSAPRRIKLLNLIEKYRLWVIEDDYDYDFHYQNSPILPLASADHGGRIIYIGSFTKILAPSFRIGYMIGGKNIIRQASAYRRLIDLRGDTIMEGALSAMIDNGELNRHIKRCKKIYARRCDRAAELLKTELENIVDFQKPQGGMAIWLKFGLDYPLGKVMSRAAQQGLLLAGSAYFQGEHMTTNSVRFGFASLTDDELAEAVRILKRATRG</sequence>
<evidence type="ECO:0000256" key="1">
    <source>
        <dbReference type="ARBA" id="ARBA00005384"/>
    </source>
</evidence>
<dbReference type="GO" id="GO:0003700">
    <property type="term" value="F:DNA-binding transcription factor activity"/>
    <property type="evidence" value="ECO:0007669"/>
    <property type="project" value="InterPro"/>
</dbReference>
<evidence type="ECO:0000256" key="4">
    <source>
        <dbReference type="ARBA" id="ARBA00023125"/>
    </source>
</evidence>
<dbReference type="Gene3D" id="3.40.640.10">
    <property type="entry name" value="Type I PLP-dependent aspartate aminotransferase-like (Major domain)"/>
    <property type="match status" value="1"/>
</dbReference>
<reference evidence="7 8" key="1">
    <citation type="submission" date="2016-10" db="EMBL/GenBank/DDBJ databases">
        <authorList>
            <person name="de Groot N.N."/>
        </authorList>
    </citation>
    <scope>NUCLEOTIDE SEQUENCE [LARGE SCALE GENOMIC DNA]</scope>
    <source>
        <strain evidence="7 8">47C3B</strain>
    </source>
</reference>
<dbReference type="Gene3D" id="1.10.10.10">
    <property type="entry name" value="Winged helix-like DNA-binding domain superfamily/Winged helix DNA-binding domain"/>
    <property type="match status" value="1"/>
</dbReference>
<evidence type="ECO:0000256" key="3">
    <source>
        <dbReference type="ARBA" id="ARBA00023015"/>
    </source>
</evidence>